<feature type="region of interest" description="Disordered" evidence="1">
    <location>
        <begin position="58"/>
        <end position="84"/>
    </location>
</feature>
<reference evidence="2 3" key="1">
    <citation type="journal article" date="2020" name="Nat. Food">
        <title>A phased Vanilla planifolia genome enables genetic improvement of flavour and production.</title>
        <authorList>
            <person name="Hasing T."/>
            <person name="Tang H."/>
            <person name="Brym M."/>
            <person name="Khazi F."/>
            <person name="Huang T."/>
            <person name="Chambers A.H."/>
        </authorList>
    </citation>
    <scope>NUCLEOTIDE SEQUENCE [LARGE SCALE GENOMIC DNA]</scope>
    <source>
        <tissue evidence="2">Leaf</tissue>
    </source>
</reference>
<gene>
    <name evidence="2" type="ORF">HPP92_007342</name>
</gene>
<proteinExistence type="predicted"/>
<evidence type="ECO:0000313" key="3">
    <source>
        <dbReference type="Proteomes" id="UP000639772"/>
    </source>
</evidence>
<comment type="caution">
    <text evidence="2">The sequence shown here is derived from an EMBL/GenBank/DDBJ whole genome shotgun (WGS) entry which is preliminary data.</text>
</comment>
<evidence type="ECO:0000256" key="1">
    <source>
        <dbReference type="SAM" id="MobiDB-lite"/>
    </source>
</evidence>
<accession>A0A835V7M0</accession>
<dbReference type="Proteomes" id="UP000639772">
    <property type="component" value="Chromosome 3"/>
</dbReference>
<dbReference type="EMBL" id="JADCNM010000003">
    <property type="protein sequence ID" value="KAG0490479.1"/>
    <property type="molecule type" value="Genomic_DNA"/>
</dbReference>
<name>A0A835V7M0_VANPL</name>
<dbReference type="AlphaFoldDB" id="A0A835V7M0"/>
<feature type="compositionally biased region" description="Polar residues" evidence="1">
    <location>
        <begin position="59"/>
        <end position="84"/>
    </location>
</feature>
<sequence length="84" mass="9487">MPEASRLVGYYCRQASMVVKCILLMYYKNTRGVTIGNRFDHFLLAAKALSRKKVHYGSYASTEQQEARNKNTNCSSDNNGSNKS</sequence>
<dbReference type="OrthoDB" id="9049620at2759"/>
<evidence type="ECO:0000313" key="2">
    <source>
        <dbReference type="EMBL" id="KAG0490479.1"/>
    </source>
</evidence>
<organism evidence="2 3">
    <name type="scientific">Vanilla planifolia</name>
    <name type="common">Vanilla</name>
    <dbReference type="NCBI Taxonomy" id="51239"/>
    <lineage>
        <taxon>Eukaryota</taxon>
        <taxon>Viridiplantae</taxon>
        <taxon>Streptophyta</taxon>
        <taxon>Embryophyta</taxon>
        <taxon>Tracheophyta</taxon>
        <taxon>Spermatophyta</taxon>
        <taxon>Magnoliopsida</taxon>
        <taxon>Liliopsida</taxon>
        <taxon>Asparagales</taxon>
        <taxon>Orchidaceae</taxon>
        <taxon>Vanilloideae</taxon>
        <taxon>Vanilleae</taxon>
        <taxon>Vanilla</taxon>
    </lineage>
</organism>
<protein>
    <submittedName>
        <fullName evidence="2">Uncharacterized protein</fullName>
    </submittedName>
</protein>